<name>A0A0F6YFN6_9BACT</name>
<dbReference type="InterPro" id="IPR024038">
    <property type="entry name" value="MYXO-CTERM"/>
</dbReference>
<dbReference type="PANTHER" id="PTHR13802">
    <property type="entry name" value="MUCIN 4-RELATED"/>
    <property type="match status" value="1"/>
</dbReference>
<dbReference type="InterPro" id="IPR000998">
    <property type="entry name" value="MAM_dom"/>
</dbReference>
<dbReference type="NCBIfam" id="TIGR03901">
    <property type="entry name" value="MYXO-CTERM"/>
    <property type="match status" value="1"/>
</dbReference>
<reference evidence="6 7" key="1">
    <citation type="submission" date="2015-03" db="EMBL/GenBank/DDBJ databases">
        <title>Genome assembly of Sandaracinus amylolyticus DSM 53668.</title>
        <authorList>
            <person name="Sharma G."/>
            <person name="Subramanian S."/>
        </authorList>
    </citation>
    <scope>NUCLEOTIDE SEQUENCE [LARGE SCALE GENOMIC DNA]</scope>
    <source>
        <strain evidence="6 7">DSM 53668</strain>
    </source>
</reference>
<keyword evidence="2" id="KW-0677">Repeat</keyword>
<dbReference type="InterPro" id="IPR011936">
    <property type="entry name" value="Myxo_disulph_rpt"/>
</dbReference>
<accession>A0A0F6YFN6</accession>
<evidence type="ECO:0000256" key="4">
    <source>
        <dbReference type="SAM" id="MobiDB-lite"/>
    </source>
</evidence>
<gene>
    <name evidence="6" type="ORF">DB32_000036</name>
</gene>
<keyword evidence="3" id="KW-1015">Disulfide bond</keyword>
<evidence type="ECO:0000313" key="7">
    <source>
        <dbReference type="Proteomes" id="UP000034883"/>
    </source>
</evidence>
<evidence type="ECO:0000256" key="2">
    <source>
        <dbReference type="ARBA" id="ARBA00022737"/>
    </source>
</evidence>
<dbReference type="Pfam" id="PF07705">
    <property type="entry name" value="CARDB"/>
    <property type="match status" value="1"/>
</dbReference>
<dbReference type="GO" id="GO:0007160">
    <property type="term" value="P:cell-matrix adhesion"/>
    <property type="evidence" value="ECO:0007669"/>
    <property type="project" value="InterPro"/>
</dbReference>
<evidence type="ECO:0000256" key="3">
    <source>
        <dbReference type="ARBA" id="ARBA00023157"/>
    </source>
</evidence>
<evidence type="ECO:0000259" key="5">
    <source>
        <dbReference type="PROSITE" id="PS50060"/>
    </source>
</evidence>
<dbReference type="Gene3D" id="2.60.120.260">
    <property type="entry name" value="Galactose-binding domain-like"/>
    <property type="match status" value="2"/>
</dbReference>
<dbReference type="Proteomes" id="UP000034883">
    <property type="component" value="Chromosome"/>
</dbReference>
<dbReference type="Pfam" id="PF11617">
    <property type="entry name" value="Cu-binding_MopE"/>
    <property type="match status" value="7"/>
</dbReference>
<dbReference type="InterPro" id="IPR051495">
    <property type="entry name" value="Epithelial_Barrier/Signaling"/>
</dbReference>
<dbReference type="InterPro" id="IPR013783">
    <property type="entry name" value="Ig-like_fold"/>
</dbReference>
<organism evidence="6 7">
    <name type="scientific">Sandaracinus amylolyticus</name>
    <dbReference type="NCBI Taxonomy" id="927083"/>
    <lineage>
        <taxon>Bacteria</taxon>
        <taxon>Pseudomonadati</taxon>
        <taxon>Myxococcota</taxon>
        <taxon>Polyangia</taxon>
        <taxon>Polyangiales</taxon>
        <taxon>Sandaracinaceae</taxon>
        <taxon>Sandaracinus</taxon>
    </lineage>
</organism>
<keyword evidence="1" id="KW-0732">Signal</keyword>
<dbReference type="STRING" id="927083.DB32_000036"/>
<proteinExistence type="predicted"/>
<keyword evidence="7" id="KW-1185">Reference proteome</keyword>
<dbReference type="Gene3D" id="2.60.40.10">
    <property type="entry name" value="Immunoglobulins"/>
    <property type="match status" value="1"/>
</dbReference>
<sequence>MFVNTNGNITFNAALSTFTPEPIPLPATFTGRQPMIAPYWADVDIRGVSGSCSSRSNNGVWWHLSPGQLVVTWDRVGYYNTHNDLQMTFQLIVREARYCGVPGDFDVEFRFTQCEWETGDASGGSAGFGGTPAQVGFDAANGLDFVTIPGSRTNGISRVMCDQSNVGVPGVWRFAIRRGEVECPDAGDICTVPGQIGQCADGRTQCEGSGIVCEPLVGATDETCDSYDNDCDGTTDEGENTELCPGLQVCDRGRCIDPCFEGGCSDGFTCTESGVCLENACEGVTCETGQRCIGGTCGDVCAGVVCPDGQSCVGGRCEDLCENIECGQCQICDAGSCITRCEVAGCVEGQACDETGRCVDEACLGVICGPNRSCRAGRCVSSCEDVVCPMGQMCVDGVCERTVPMMPDSGPGVDAHVPQPFDAGMPDSGSHAPPPPSEGCGCAVPGGSNGAVPATWMLVLAIGVVLAARRRGANLLPFVVAGALATSAAACTTRDPGSDLMDEPCGDGIVTFPELCDDANTEGGDGCSQLCFIESGFTCTGSPSVCTEIGAEAECGNRAIESGEECDDGTESVECDLDCTRAQCGDGELNRRAGEECDDENDVAGDGCSATCMIEPRTCGDGTCDSGETCTNCVPDCAETPACVDCSVDYDGDGAFDSACGGTDCNDTDPNVHPGATEVPCNRIDEDCSTTTLDAVDADGDRSSCNFDCDDNNAMRSPLFLELCDDGIDNDCSERTPDVFDADGDGASCVDDCDDYRATTCPDCDELCNNTLDDDCDPSTPDRFDADGDTSSCEADCDDDDPRRRPGGTEVCDGLDNDCDGLLDGTNEDDDRDGHADVACGATCVGRCGDCLDTNASVHPDSREVCGNVIDDDCDAASLDDVVDNDGDGSFCDLDCNDADSTLVPNNAGVCGTPFGYVQTFETDAGGWTGTGSWARGRPTKDFITRAGEGDNAWVTGLTSDYADNETSYLTSPVIDMRAATTDVVLSFAHIFETESCCDRGWLELSLNGGSTWTKVGRFGQGTNWYNDEDDQAWGGTSGPSGTWRRASITLPGTAGQANVRLRFYFDSDGSSVRDGFGVDDVRMGDQLPDLTVAAVGVGAANACAGLDTPVTASVRNTGTTTIGSYDLSYAIDGAAPVTERITRTLRPGETYEHTFATTAVLAAGTRSVRVTVALAGDVASGNDARTGSVVISPVIAIASGSPYLEGFETGAGGWEASGTASSWARIQPMPAPMGMPARFIDRAGAGTYAWTTNPAYNNNERSYLTSPCFDVSGLTADPTISFSHIYTLRSGHQDHTWLEVSRDGAAWEKLGAVGEGTNWYDAGSADVWRGSSGNAGVWRTASHVLDGVAGSAVIRLRFVLSSDGGGTSDGVGVDAVSLAP</sequence>
<dbReference type="KEGG" id="samy:DB32_000036"/>
<dbReference type="InterPro" id="IPR011635">
    <property type="entry name" value="CARDB"/>
</dbReference>
<evidence type="ECO:0000313" key="6">
    <source>
        <dbReference type="EMBL" id="AKF02888.1"/>
    </source>
</evidence>
<evidence type="ECO:0000256" key="1">
    <source>
        <dbReference type="ARBA" id="ARBA00022729"/>
    </source>
</evidence>
<dbReference type="InterPro" id="IPR003886">
    <property type="entry name" value="NIDO_dom"/>
</dbReference>
<dbReference type="SMART" id="SM00539">
    <property type="entry name" value="NIDO"/>
    <property type="match status" value="1"/>
</dbReference>
<dbReference type="InterPro" id="IPR021655">
    <property type="entry name" value="Put_metal-bd"/>
</dbReference>
<protein>
    <recommendedName>
        <fullName evidence="5">MAM domain-containing protein</fullName>
    </recommendedName>
</protein>
<feature type="region of interest" description="Disordered" evidence="4">
    <location>
        <begin position="782"/>
        <end position="805"/>
    </location>
</feature>
<dbReference type="PANTHER" id="PTHR13802:SF59">
    <property type="entry name" value="SUSHI DOMAIN-CONTAINING PROTEIN 2"/>
    <property type="match status" value="1"/>
</dbReference>
<feature type="domain" description="MAM" evidence="5">
    <location>
        <begin position="890"/>
        <end position="1106"/>
    </location>
</feature>
<feature type="region of interest" description="Disordered" evidence="4">
    <location>
        <begin position="417"/>
        <end position="439"/>
    </location>
</feature>
<dbReference type="EMBL" id="CP011125">
    <property type="protein sequence ID" value="AKF02888.1"/>
    <property type="molecule type" value="Genomic_DNA"/>
</dbReference>
<dbReference type="Pfam" id="PF06119">
    <property type="entry name" value="NIDO"/>
    <property type="match status" value="1"/>
</dbReference>
<dbReference type="GO" id="GO:0016020">
    <property type="term" value="C:membrane"/>
    <property type="evidence" value="ECO:0007669"/>
    <property type="project" value="InterPro"/>
</dbReference>
<dbReference type="NCBIfam" id="TIGR02232">
    <property type="entry name" value="myxo_disulf_rpt"/>
    <property type="match status" value="2"/>
</dbReference>
<dbReference type="Pfam" id="PF13948">
    <property type="entry name" value="DUF4215"/>
    <property type="match status" value="1"/>
</dbReference>
<dbReference type="PROSITE" id="PS50060">
    <property type="entry name" value="MAM_2"/>
    <property type="match status" value="1"/>
</dbReference>